<feature type="compositionally biased region" description="Polar residues" evidence="6">
    <location>
        <begin position="359"/>
        <end position="368"/>
    </location>
</feature>
<keyword evidence="8" id="KW-0418">Kinase</keyword>
<dbReference type="GO" id="GO:0005737">
    <property type="term" value="C:cytoplasm"/>
    <property type="evidence" value="ECO:0000318"/>
    <property type="project" value="GO_Central"/>
</dbReference>
<evidence type="ECO:0000259" key="7">
    <source>
        <dbReference type="PROSITE" id="PS50011"/>
    </source>
</evidence>
<keyword evidence="2 4" id="KW-0547">Nucleotide-binding</keyword>
<keyword evidence="5" id="KW-0723">Serine/threonine-protein kinase</keyword>
<name>A2FYB9_TRIV3</name>
<dbReference type="OMA" id="VYDWTVR"/>
<dbReference type="VEuPathDB" id="TrichDB:TVAGG3_0432450"/>
<dbReference type="InterPro" id="IPR017441">
    <property type="entry name" value="Protein_kinase_ATP_BS"/>
</dbReference>
<dbReference type="PROSITE" id="PS00108">
    <property type="entry name" value="PROTEIN_KINASE_ST"/>
    <property type="match status" value="1"/>
</dbReference>
<dbReference type="VEuPathDB" id="TrichDB:TVAG_349810"/>
<feature type="region of interest" description="Disordered" evidence="6">
    <location>
        <begin position="350"/>
        <end position="434"/>
    </location>
</feature>
<dbReference type="eggNOG" id="KOG1164">
    <property type="taxonomic scope" value="Eukaryota"/>
</dbReference>
<dbReference type="PANTHER" id="PTHR11909">
    <property type="entry name" value="CASEIN KINASE-RELATED"/>
    <property type="match status" value="1"/>
</dbReference>
<dbReference type="GO" id="GO:0005524">
    <property type="term" value="F:ATP binding"/>
    <property type="evidence" value="ECO:0007669"/>
    <property type="project" value="UniProtKB-UniRule"/>
</dbReference>
<dbReference type="InterPro" id="IPR000719">
    <property type="entry name" value="Prot_kinase_dom"/>
</dbReference>
<keyword evidence="9" id="KW-1185">Reference proteome</keyword>
<evidence type="ECO:0000256" key="4">
    <source>
        <dbReference type="PROSITE-ProRule" id="PRU10141"/>
    </source>
</evidence>
<evidence type="ECO:0000313" key="9">
    <source>
        <dbReference type="Proteomes" id="UP000001542"/>
    </source>
</evidence>
<dbReference type="PROSITE" id="PS00107">
    <property type="entry name" value="PROTEIN_KINASE_ATP"/>
    <property type="match status" value="1"/>
</dbReference>
<dbReference type="GO" id="GO:0007165">
    <property type="term" value="P:signal transduction"/>
    <property type="evidence" value="ECO:0000318"/>
    <property type="project" value="GO_Central"/>
</dbReference>
<dbReference type="GO" id="GO:0004674">
    <property type="term" value="F:protein serine/threonine kinase activity"/>
    <property type="evidence" value="ECO:0000318"/>
    <property type="project" value="GO_Central"/>
</dbReference>
<dbReference type="SUPFAM" id="SSF56112">
    <property type="entry name" value="Protein kinase-like (PK-like)"/>
    <property type="match status" value="1"/>
</dbReference>
<comment type="similarity">
    <text evidence="5">Belongs to the protein kinase superfamily.</text>
</comment>
<evidence type="ECO:0000256" key="6">
    <source>
        <dbReference type="SAM" id="MobiDB-lite"/>
    </source>
</evidence>
<proteinExistence type="inferred from homology"/>
<evidence type="ECO:0000256" key="3">
    <source>
        <dbReference type="ARBA" id="ARBA00022840"/>
    </source>
</evidence>
<dbReference type="GO" id="GO:0005634">
    <property type="term" value="C:nucleus"/>
    <property type="evidence" value="ECO:0000318"/>
    <property type="project" value="GO_Central"/>
</dbReference>
<feature type="domain" description="Protein kinase" evidence="7">
    <location>
        <begin position="10"/>
        <end position="279"/>
    </location>
</feature>
<dbReference type="SMART" id="SM00220">
    <property type="entry name" value="S_TKc"/>
    <property type="match status" value="1"/>
</dbReference>
<dbReference type="Proteomes" id="UP000001542">
    <property type="component" value="Unassembled WGS sequence"/>
</dbReference>
<feature type="compositionally biased region" description="Polar residues" evidence="6">
    <location>
        <begin position="386"/>
        <end position="398"/>
    </location>
</feature>
<organism evidence="8 9">
    <name type="scientific">Trichomonas vaginalis (strain ATCC PRA-98 / G3)</name>
    <dbReference type="NCBI Taxonomy" id="412133"/>
    <lineage>
        <taxon>Eukaryota</taxon>
        <taxon>Metamonada</taxon>
        <taxon>Parabasalia</taxon>
        <taxon>Trichomonadida</taxon>
        <taxon>Trichomonadidae</taxon>
        <taxon>Trichomonas</taxon>
    </lineage>
</organism>
<dbReference type="RefSeq" id="XP_001303033.1">
    <property type="nucleotide sequence ID" value="XM_001303032.1"/>
</dbReference>
<dbReference type="InterPro" id="IPR050235">
    <property type="entry name" value="CK1_Ser-Thr_kinase"/>
</dbReference>
<dbReference type="Pfam" id="PF00069">
    <property type="entry name" value="Pkinase"/>
    <property type="match status" value="1"/>
</dbReference>
<dbReference type="InterPro" id="IPR011009">
    <property type="entry name" value="Kinase-like_dom_sf"/>
</dbReference>
<accession>A2FYB9</accession>
<dbReference type="EC" id="2.7.11.1" evidence="1"/>
<dbReference type="EMBL" id="DS114138">
    <property type="protein sequence ID" value="EAX90103.1"/>
    <property type="molecule type" value="Genomic_DNA"/>
</dbReference>
<dbReference type="InParanoid" id="A2FYB9"/>
<reference evidence="8" key="2">
    <citation type="journal article" date="2007" name="Science">
        <title>Draft genome sequence of the sexually transmitted pathogen Trichomonas vaginalis.</title>
        <authorList>
            <person name="Carlton J.M."/>
            <person name="Hirt R.P."/>
            <person name="Silva J.C."/>
            <person name="Delcher A.L."/>
            <person name="Schatz M."/>
            <person name="Zhao Q."/>
            <person name="Wortman J.R."/>
            <person name="Bidwell S.L."/>
            <person name="Alsmark U.C.M."/>
            <person name="Besteiro S."/>
            <person name="Sicheritz-Ponten T."/>
            <person name="Noel C.J."/>
            <person name="Dacks J.B."/>
            <person name="Foster P.G."/>
            <person name="Simillion C."/>
            <person name="Van de Peer Y."/>
            <person name="Miranda-Saavedra D."/>
            <person name="Barton G.J."/>
            <person name="Westrop G.D."/>
            <person name="Mueller S."/>
            <person name="Dessi D."/>
            <person name="Fiori P.L."/>
            <person name="Ren Q."/>
            <person name="Paulsen I."/>
            <person name="Zhang H."/>
            <person name="Bastida-Corcuera F.D."/>
            <person name="Simoes-Barbosa A."/>
            <person name="Brown M.T."/>
            <person name="Hayes R.D."/>
            <person name="Mukherjee M."/>
            <person name="Okumura C.Y."/>
            <person name="Schneider R."/>
            <person name="Smith A.J."/>
            <person name="Vanacova S."/>
            <person name="Villalvazo M."/>
            <person name="Haas B.J."/>
            <person name="Pertea M."/>
            <person name="Feldblyum T.V."/>
            <person name="Utterback T.R."/>
            <person name="Shu C.L."/>
            <person name="Osoegawa K."/>
            <person name="de Jong P.J."/>
            <person name="Hrdy I."/>
            <person name="Horvathova L."/>
            <person name="Zubacova Z."/>
            <person name="Dolezal P."/>
            <person name="Malik S.B."/>
            <person name="Logsdon J.M. Jr."/>
            <person name="Henze K."/>
            <person name="Gupta A."/>
            <person name="Wang C.C."/>
            <person name="Dunne R.L."/>
            <person name="Upcroft J.A."/>
            <person name="Upcroft P."/>
            <person name="White O."/>
            <person name="Salzberg S.L."/>
            <person name="Tang P."/>
            <person name="Chiu C.-H."/>
            <person name="Lee Y.-S."/>
            <person name="Embley T.M."/>
            <person name="Coombs G.H."/>
            <person name="Mottram J.C."/>
            <person name="Tachezy J."/>
            <person name="Fraser-Liggett C.M."/>
            <person name="Johnson P.J."/>
        </authorList>
    </citation>
    <scope>NUCLEOTIDE SEQUENCE [LARGE SCALE GENOMIC DNA]</scope>
    <source>
        <strain evidence="8">G3</strain>
    </source>
</reference>
<evidence type="ECO:0000256" key="5">
    <source>
        <dbReference type="RuleBase" id="RU000304"/>
    </source>
</evidence>
<dbReference type="KEGG" id="tva:4747782"/>
<evidence type="ECO:0000256" key="2">
    <source>
        <dbReference type="ARBA" id="ARBA00022741"/>
    </source>
</evidence>
<dbReference type="CDD" id="cd14016">
    <property type="entry name" value="STKc_CK1"/>
    <property type="match status" value="1"/>
</dbReference>
<keyword evidence="8" id="KW-0808">Transferase</keyword>
<dbReference type="FunFam" id="1.10.510.10:FF:000596">
    <property type="entry name" value="CK1 family protein kinase"/>
    <property type="match status" value="1"/>
</dbReference>
<reference evidence="8" key="1">
    <citation type="submission" date="2006-10" db="EMBL/GenBank/DDBJ databases">
        <authorList>
            <person name="Amadeo P."/>
            <person name="Zhao Q."/>
            <person name="Wortman J."/>
            <person name="Fraser-Liggett C."/>
            <person name="Carlton J."/>
        </authorList>
    </citation>
    <scope>NUCLEOTIDE SEQUENCE</scope>
    <source>
        <strain evidence="8">G3</strain>
    </source>
</reference>
<dbReference type="PROSITE" id="PS50011">
    <property type="entry name" value="PROTEIN_KINASE_DOM"/>
    <property type="match status" value="1"/>
</dbReference>
<sequence>MSNRIVGNYYHLQKQIGSGSFATLYEGEDIRDGTKIAIKLEPLNSSYPQLNFESKLYTLFSGSFQVPRMHLFTKESRENAMVIDLLGPSLEDLFNLCGQQLTIKTVLMLTDQMINAVQFIHEKSFIHNDIKPDNFLMGLGSNKNQVYIIDFGLSKKYRDPTSHKHLPYEEGRSLTGTPRYASINALNGIRQSRRDDMESLGYVWLYLLRGSLPWMGINARNTDQKYSMIMEAKAGISPEDLCAGYPKEFVEYFKDVRNLKYDEEPHYAKYRQLFRDAFIRYGYKFDYNYDWLDSRGRLIMQKTPRKFPIFVRDPPSPKKSENHGPVPTKLQMYKKISEEAKRYEEIPTYVSEDEEKGSETPTLMSSDSDAPETYEAVVSDSKNKTFDGSSDSETSSDNIVKVIPANFSGSTDEWKKEPKYTPRRQPFKMPKVDQTIPRWMFTN</sequence>
<protein>
    <recommendedName>
        <fullName evidence="1">non-specific serine/threonine protein kinase</fullName>
        <ecNumber evidence="1">2.7.11.1</ecNumber>
    </recommendedName>
</protein>
<dbReference type="AlphaFoldDB" id="A2FYB9"/>
<evidence type="ECO:0000256" key="1">
    <source>
        <dbReference type="ARBA" id="ARBA00012513"/>
    </source>
</evidence>
<feature type="binding site" evidence="4">
    <location>
        <position position="39"/>
    </location>
    <ligand>
        <name>ATP</name>
        <dbReference type="ChEBI" id="CHEBI:30616"/>
    </ligand>
</feature>
<dbReference type="Gene3D" id="1.10.510.10">
    <property type="entry name" value="Transferase(Phosphotransferase) domain 1"/>
    <property type="match status" value="1"/>
</dbReference>
<dbReference type="GO" id="GO:0006897">
    <property type="term" value="P:endocytosis"/>
    <property type="evidence" value="ECO:0000318"/>
    <property type="project" value="GO_Central"/>
</dbReference>
<dbReference type="SMR" id="A2FYB9"/>
<evidence type="ECO:0000313" key="8">
    <source>
        <dbReference type="EMBL" id="EAX90103.1"/>
    </source>
</evidence>
<dbReference type="OrthoDB" id="5800476at2759"/>
<dbReference type="STRING" id="5722.A2FYB9"/>
<keyword evidence="3 4" id="KW-0067">ATP-binding</keyword>
<dbReference type="InterPro" id="IPR008271">
    <property type="entry name" value="Ser/Thr_kinase_AS"/>
</dbReference>
<gene>
    <name evidence="8" type="ORF">TVAG_349810</name>
</gene>